<name>A0A6H5H159_9HEMI</name>
<keyword evidence="3" id="KW-1185">Reference proteome</keyword>
<evidence type="ECO:0000313" key="3">
    <source>
        <dbReference type="Proteomes" id="UP000479000"/>
    </source>
</evidence>
<dbReference type="EMBL" id="CADCXU010021491">
    <property type="protein sequence ID" value="CAB0009099.1"/>
    <property type="molecule type" value="Genomic_DNA"/>
</dbReference>
<evidence type="ECO:0000256" key="1">
    <source>
        <dbReference type="SAM" id="MobiDB-lite"/>
    </source>
</evidence>
<dbReference type="OrthoDB" id="10006996at2759"/>
<accession>A0A6H5H159</accession>
<dbReference type="Proteomes" id="UP000479000">
    <property type="component" value="Unassembled WGS sequence"/>
</dbReference>
<protein>
    <submittedName>
        <fullName evidence="2">Uncharacterized protein</fullName>
    </submittedName>
</protein>
<organism evidence="2 3">
    <name type="scientific">Nesidiocoris tenuis</name>
    <dbReference type="NCBI Taxonomy" id="355587"/>
    <lineage>
        <taxon>Eukaryota</taxon>
        <taxon>Metazoa</taxon>
        <taxon>Ecdysozoa</taxon>
        <taxon>Arthropoda</taxon>
        <taxon>Hexapoda</taxon>
        <taxon>Insecta</taxon>
        <taxon>Pterygota</taxon>
        <taxon>Neoptera</taxon>
        <taxon>Paraneoptera</taxon>
        <taxon>Hemiptera</taxon>
        <taxon>Heteroptera</taxon>
        <taxon>Panheteroptera</taxon>
        <taxon>Cimicomorpha</taxon>
        <taxon>Miridae</taxon>
        <taxon>Dicyphina</taxon>
        <taxon>Nesidiocoris</taxon>
    </lineage>
</organism>
<evidence type="ECO:0000313" key="2">
    <source>
        <dbReference type="EMBL" id="CAB0009099.1"/>
    </source>
</evidence>
<proteinExistence type="predicted"/>
<gene>
    <name evidence="2" type="ORF">NTEN_LOCUS14275</name>
</gene>
<dbReference type="AlphaFoldDB" id="A0A6H5H159"/>
<reference evidence="2 3" key="1">
    <citation type="submission" date="2020-02" db="EMBL/GenBank/DDBJ databases">
        <authorList>
            <person name="Ferguson B K."/>
        </authorList>
    </citation>
    <scope>NUCLEOTIDE SEQUENCE [LARGE SCALE GENOMIC DNA]</scope>
</reference>
<feature type="region of interest" description="Disordered" evidence="1">
    <location>
        <begin position="1"/>
        <end position="28"/>
    </location>
</feature>
<feature type="compositionally biased region" description="Basic and acidic residues" evidence="1">
    <location>
        <begin position="8"/>
        <end position="20"/>
    </location>
</feature>
<sequence>MNGTNKAPSRDRFGQVRPEDTNSPARFPGFLFVDARERDFKQAERWSDENVFSNRAYFMPEKQPAELGVDHIRESDAGIYRLEGFLVGTGNDGVMSPPPDSNNVLKVTPRSRWRPLCPGGVKLALYGTVVVD</sequence>